<keyword evidence="1" id="KW-0614">Plasmid</keyword>
<dbReference type="KEGG" id="dph:EHF33_20175"/>
<dbReference type="Proteomes" id="UP000276417">
    <property type="component" value="Plasmid unnamed3"/>
</dbReference>
<dbReference type="AlphaFoldDB" id="A0A3G8YIY7"/>
<accession>A0A3G8YIY7</accession>
<evidence type="ECO:0000313" key="1">
    <source>
        <dbReference type="EMBL" id="AZI45229.1"/>
    </source>
</evidence>
<sequence length="99" mass="11306">MPCPVCHSVVHPRYQGRTKGEGHGCQLSFGTFERLLDTPNTSADFIRLVEHLLDLRHEGDLRFVDISSHELGIEEAHYRIQSQEVSQGAMYNRAMNIVR</sequence>
<dbReference type="EMBL" id="CP034187">
    <property type="protein sequence ID" value="AZI45229.1"/>
    <property type="molecule type" value="Genomic_DNA"/>
</dbReference>
<reference evidence="1 2" key="1">
    <citation type="submission" date="2018-11" db="EMBL/GenBank/DDBJ databases">
        <title>Deinococcus shelandsis sp. nov., isolated from South Shetland Islands soil of Antarctica.</title>
        <authorList>
            <person name="Tian J."/>
        </authorList>
    </citation>
    <scope>NUCLEOTIDE SEQUENCE [LARGE SCALE GENOMIC DNA]</scope>
    <source>
        <strain evidence="1 2">S14-83T</strain>
        <plasmid evidence="1 2">unnamed3</plasmid>
    </source>
</reference>
<name>A0A3G8YIY7_9DEIO</name>
<geneLocation type="plasmid" evidence="1 2">
    <name>unnamed3</name>
</geneLocation>
<gene>
    <name evidence="1" type="ORF">EHF33_20175</name>
</gene>
<protein>
    <submittedName>
        <fullName evidence="1">Uncharacterized protein</fullName>
    </submittedName>
</protein>
<keyword evidence="2" id="KW-1185">Reference proteome</keyword>
<proteinExistence type="predicted"/>
<evidence type="ECO:0000313" key="2">
    <source>
        <dbReference type="Proteomes" id="UP000276417"/>
    </source>
</evidence>
<organism evidence="1 2">
    <name type="scientific">Deinococcus psychrotolerans</name>
    <dbReference type="NCBI Taxonomy" id="2489213"/>
    <lineage>
        <taxon>Bacteria</taxon>
        <taxon>Thermotogati</taxon>
        <taxon>Deinococcota</taxon>
        <taxon>Deinococci</taxon>
        <taxon>Deinococcales</taxon>
        <taxon>Deinococcaceae</taxon>
        <taxon>Deinococcus</taxon>
    </lineage>
</organism>
<dbReference type="OrthoDB" id="70404at2"/>